<evidence type="ECO:0000256" key="3">
    <source>
        <dbReference type="ARBA" id="ARBA00022833"/>
    </source>
</evidence>
<keyword evidence="1" id="KW-0479">Metal-binding</keyword>
<evidence type="ECO:0000256" key="2">
    <source>
        <dbReference type="ARBA" id="ARBA00022771"/>
    </source>
</evidence>
<dbReference type="Pfam" id="PF00628">
    <property type="entry name" value="PHD"/>
    <property type="match status" value="1"/>
</dbReference>
<evidence type="ECO:0000256" key="1">
    <source>
        <dbReference type="ARBA" id="ARBA00022723"/>
    </source>
</evidence>
<dbReference type="InterPro" id="IPR011011">
    <property type="entry name" value="Znf_FYVE_PHD"/>
</dbReference>
<keyword evidence="2 4" id="KW-0863">Zinc-finger</keyword>
<evidence type="ECO:0000313" key="6">
    <source>
        <dbReference type="EMBL" id="CAE2273534.1"/>
    </source>
</evidence>
<dbReference type="PROSITE" id="PS50016">
    <property type="entry name" value="ZF_PHD_2"/>
    <property type="match status" value="1"/>
</dbReference>
<dbReference type="InterPro" id="IPR043563">
    <property type="entry name" value="Sp110/Sp140/Sp140L-like"/>
</dbReference>
<gene>
    <name evidence="6" type="ORF">NAES01612_LOCUS2165</name>
</gene>
<dbReference type="GO" id="GO:0005634">
    <property type="term" value="C:nucleus"/>
    <property type="evidence" value="ECO:0007669"/>
    <property type="project" value="TreeGrafter"/>
</dbReference>
<dbReference type="PROSITE" id="PS01359">
    <property type="entry name" value="ZF_PHD_1"/>
    <property type="match status" value="1"/>
</dbReference>
<dbReference type="InterPro" id="IPR001965">
    <property type="entry name" value="Znf_PHD"/>
</dbReference>
<dbReference type="AlphaFoldDB" id="A0A7S4JTF4"/>
<feature type="domain" description="PHD-type" evidence="5">
    <location>
        <begin position="61"/>
        <end position="109"/>
    </location>
</feature>
<sequence>MVCKKCENFWHISCVKTSVKIDEDGTWLCSNCLIVGQVQFFISFFSLLHFSPHPFHSQEENDLCAKCGERGELLCCDTCPRVFHLSCHDPPLSSVPEEEVWQCQYCTEK</sequence>
<dbReference type="SMART" id="SM00249">
    <property type="entry name" value="PHD"/>
    <property type="match status" value="2"/>
</dbReference>
<name>A0A7S4JTF4_9EUKA</name>
<dbReference type="GO" id="GO:0000981">
    <property type="term" value="F:DNA-binding transcription factor activity, RNA polymerase II-specific"/>
    <property type="evidence" value="ECO:0007669"/>
    <property type="project" value="TreeGrafter"/>
</dbReference>
<protein>
    <recommendedName>
        <fullName evidence="5">PHD-type domain-containing protein</fullName>
    </recommendedName>
</protein>
<proteinExistence type="predicted"/>
<accession>A0A7S4JTF4</accession>
<dbReference type="GO" id="GO:0008270">
    <property type="term" value="F:zinc ion binding"/>
    <property type="evidence" value="ECO:0007669"/>
    <property type="project" value="UniProtKB-KW"/>
</dbReference>
<dbReference type="SUPFAM" id="SSF57903">
    <property type="entry name" value="FYVE/PHD zinc finger"/>
    <property type="match status" value="2"/>
</dbReference>
<evidence type="ECO:0000256" key="4">
    <source>
        <dbReference type="PROSITE-ProRule" id="PRU00146"/>
    </source>
</evidence>
<dbReference type="PANTHER" id="PTHR46386:SF1">
    <property type="entry name" value="NUCLEAR BODY PROTEIN SP140-LIKE PROTEIN"/>
    <property type="match status" value="1"/>
</dbReference>
<evidence type="ECO:0000259" key="5">
    <source>
        <dbReference type="PROSITE" id="PS50016"/>
    </source>
</evidence>
<organism evidence="6">
    <name type="scientific">Paramoeba aestuarina</name>
    <dbReference type="NCBI Taxonomy" id="180227"/>
    <lineage>
        <taxon>Eukaryota</taxon>
        <taxon>Amoebozoa</taxon>
        <taxon>Discosea</taxon>
        <taxon>Flabellinia</taxon>
        <taxon>Dactylopodida</taxon>
        <taxon>Paramoebidae</taxon>
        <taxon>Paramoeba</taxon>
    </lineage>
</organism>
<reference evidence="6" key="1">
    <citation type="submission" date="2021-01" db="EMBL/GenBank/DDBJ databases">
        <authorList>
            <person name="Corre E."/>
            <person name="Pelletier E."/>
            <person name="Niang G."/>
            <person name="Scheremetjew M."/>
            <person name="Finn R."/>
            <person name="Kale V."/>
            <person name="Holt S."/>
            <person name="Cochrane G."/>
            <person name="Meng A."/>
            <person name="Brown T."/>
            <person name="Cohen L."/>
        </authorList>
    </citation>
    <scope>NUCLEOTIDE SEQUENCE</scope>
    <source>
        <strain evidence="6">SoJaBio B1-5/56/2</strain>
    </source>
</reference>
<keyword evidence="3" id="KW-0862">Zinc</keyword>
<dbReference type="Gene3D" id="3.30.40.10">
    <property type="entry name" value="Zinc/RING finger domain, C3HC4 (zinc finger)"/>
    <property type="match status" value="2"/>
</dbReference>
<dbReference type="PANTHER" id="PTHR46386">
    <property type="entry name" value="NUCLEAR BODY PROTEIN SP140"/>
    <property type="match status" value="1"/>
</dbReference>
<dbReference type="InterPro" id="IPR019787">
    <property type="entry name" value="Znf_PHD-finger"/>
</dbReference>
<dbReference type="InterPro" id="IPR013083">
    <property type="entry name" value="Znf_RING/FYVE/PHD"/>
</dbReference>
<dbReference type="EMBL" id="HBKR01003234">
    <property type="protein sequence ID" value="CAE2273534.1"/>
    <property type="molecule type" value="Transcribed_RNA"/>
</dbReference>
<dbReference type="InterPro" id="IPR019786">
    <property type="entry name" value="Zinc_finger_PHD-type_CS"/>
</dbReference>